<gene>
    <name evidence="2" type="ORF">H8R10_06455</name>
</gene>
<reference evidence="2 3" key="1">
    <citation type="submission" date="2020-08" db="EMBL/GenBank/DDBJ databases">
        <title>Winkia gen. nov., sp. nov., isolated from faeces of the Anser albifrons in China.</title>
        <authorList>
            <person name="Liu Q."/>
        </authorList>
    </citation>
    <scope>NUCLEOTIDE SEQUENCE [LARGE SCALE GENOMIC DNA]</scope>
    <source>
        <strain evidence="2 3">C62</strain>
    </source>
</reference>
<protein>
    <submittedName>
        <fullName evidence="2">Uncharacterized protein</fullName>
    </submittedName>
</protein>
<sequence length="151" mass="16534">MRAETSKCGTSSGYRRHMKEKSDPCEACKKAHAKKQKAYRRTKRAESLGIPQLGPVPIGVAAAALAKANEDRPAEGSKEWELRLLRESLGRIELALHEALPREVPGLVRERRAVAVEITKLQGHRSDMKNAAGVLDELAKRRASRGTASAS</sequence>
<proteinExistence type="predicted"/>
<feature type="region of interest" description="Disordered" evidence="1">
    <location>
        <begin position="1"/>
        <end position="24"/>
    </location>
</feature>
<dbReference type="RefSeq" id="WP_191071884.1">
    <property type="nucleotide sequence ID" value="NZ_JACRUO010000001.1"/>
</dbReference>
<dbReference type="Proteomes" id="UP000627538">
    <property type="component" value="Unassembled WGS sequence"/>
</dbReference>
<evidence type="ECO:0000313" key="2">
    <source>
        <dbReference type="EMBL" id="MBD3689864.1"/>
    </source>
</evidence>
<accession>A0A8I0G9Y1</accession>
<comment type="caution">
    <text evidence="2">The sequence shown here is derived from an EMBL/GenBank/DDBJ whole genome shotgun (WGS) entry which is preliminary data.</text>
</comment>
<dbReference type="AlphaFoldDB" id="A0A8I0G9Y1"/>
<evidence type="ECO:0000256" key="1">
    <source>
        <dbReference type="SAM" id="MobiDB-lite"/>
    </source>
</evidence>
<organism evidence="2 3">
    <name type="scientific">Nanchangia anserum</name>
    <dbReference type="NCBI Taxonomy" id="2692125"/>
    <lineage>
        <taxon>Bacteria</taxon>
        <taxon>Bacillati</taxon>
        <taxon>Actinomycetota</taxon>
        <taxon>Actinomycetes</taxon>
        <taxon>Actinomycetales</taxon>
        <taxon>Actinomycetaceae</taxon>
        <taxon>Nanchangia</taxon>
    </lineage>
</organism>
<keyword evidence="3" id="KW-1185">Reference proteome</keyword>
<evidence type="ECO:0000313" key="3">
    <source>
        <dbReference type="Proteomes" id="UP000627538"/>
    </source>
</evidence>
<dbReference type="EMBL" id="JACRUO010000001">
    <property type="protein sequence ID" value="MBD3689864.1"/>
    <property type="molecule type" value="Genomic_DNA"/>
</dbReference>
<name>A0A8I0G9Y1_9ACTO</name>